<organism evidence="1">
    <name type="scientific">Rhizophora mucronata</name>
    <name type="common">Asiatic mangrove</name>
    <dbReference type="NCBI Taxonomy" id="61149"/>
    <lineage>
        <taxon>Eukaryota</taxon>
        <taxon>Viridiplantae</taxon>
        <taxon>Streptophyta</taxon>
        <taxon>Embryophyta</taxon>
        <taxon>Tracheophyta</taxon>
        <taxon>Spermatophyta</taxon>
        <taxon>Magnoliopsida</taxon>
        <taxon>eudicotyledons</taxon>
        <taxon>Gunneridae</taxon>
        <taxon>Pentapetalae</taxon>
        <taxon>rosids</taxon>
        <taxon>fabids</taxon>
        <taxon>Malpighiales</taxon>
        <taxon>Rhizophoraceae</taxon>
        <taxon>Rhizophora</taxon>
    </lineage>
</organism>
<dbReference type="AlphaFoldDB" id="A0A2P2R0X6"/>
<reference evidence="1" key="1">
    <citation type="submission" date="2018-02" db="EMBL/GenBank/DDBJ databases">
        <title>Rhizophora mucronata_Transcriptome.</title>
        <authorList>
            <person name="Meera S.P."/>
            <person name="Sreeshan A."/>
            <person name="Augustine A."/>
        </authorList>
    </citation>
    <scope>NUCLEOTIDE SEQUENCE</scope>
    <source>
        <tissue evidence="1">Leaf</tissue>
    </source>
</reference>
<sequence length="30" mass="3321">MLMPVFISVPIQLPLSRGTTLWGLHLTLVS</sequence>
<accession>A0A2P2R0X6</accession>
<protein>
    <submittedName>
        <fullName evidence="1">Uncharacterized protein</fullName>
    </submittedName>
</protein>
<name>A0A2P2R0X6_RHIMU</name>
<evidence type="ECO:0000313" key="1">
    <source>
        <dbReference type="EMBL" id="MBX72912.1"/>
    </source>
</evidence>
<dbReference type="EMBL" id="GGEC01092428">
    <property type="protein sequence ID" value="MBX72912.1"/>
    <property type="molecule type" value="Transcribed_RNA"/>
</dbReference>
<proteinExistence type="predicted"/>